<evidence type="ECO:0000313" key="3">
    <source>
        <dbReference type="Proteomes" id="UP000007947"/>
    </source>
</evidence>
<dbReference type="AlphaFoldDB" id="F5XGC9"/>
<feature type="compositionally biased region" description="Polar residues" evidence="1">
    <location>
        <begin position="1"/>
        <end position="12"/>
    </location>
</feature>
<dbReference type="Proteomes" id="UP000007947">
    <property type="component" value="Chromosome"/>
</dbReference>
<proteinExistence type="predicted"/>
<feature type="compositionally biased region" description="Low complexity" evidence="1">
    <location>
        <begin position="30"/>
        <end position="40"/>
    </location>
</feature>
<dbReference type="HOGENOM" id="CLU_1298586_0_0_11"/>
<name>F5XGC9_MICPN</name>
<feature type="compositionally biased region" description="Low complexity" evidence="1">
    <location>
        <begin position="91"/>
        <end position="104"/>
    </location>
</feature>
<dbReference type="STRING" id="1032480.MLP_00220"/>
<keyword evidence="3" id="KW-1185">Reference proteome</keyword>
<organism evidence="2 3">
    <name type="scientific">Microlunatus phosphovorus (strain ATCC 700054 / DSM 10555 / JCM 9379 / NBRC 101784 / NCIMB 13414 / VKM Ac-1990 / NM-1)</name>
    <dbReference type="NCBI Taxonomy" id="1032480"/>
    <lineage>
        <taxon>Bacteria</taxon>
        <taxon>Bacillati</taxon>
        <taxon>Actinomycetota</taxon>
        <taxon>Actinomycetes</taxon>
        <taxon>Propionibacteriales</taxon>
        <taxon>Propionibacteriaceae</taxon>
        <taxon>Microlunatus</taxon>
    </lineage>
</organism>
<sequence length="212" mass="21901">MLGLLSSVTLPSSMPPLSCPWSPRCPSPSGPVRSPWWRAPGPSPARPPSAPPSSGVRGWEPPPWSAAGAAVPSGCTSARSWSPHATHAPDSSITRSASRATRAARGPRRRRSRSSWFADAATVTGAGSARAVRACSPDVPGDAGPLGGSQREPLCGGASFTGTSPFLVSPSCGDEVRGFSEQLVESLWASAAQAVPTEAVHRNVQEMPCRLT</sequence>
<dbReference type="EMBL" id="AP012204">
    <property type="protein sequence ID" value="BAK33036.1"/>
    <property type="molecule type" value="Genomic_DNA"/>
</dbReference>
<feature type="compositionally biased region" description="Pro residues" evidence="1">
    <location>
        <begin position="41"/>
        <end position="51"/>
    </location>
</feature>
<evidence type="ECO:0000313" key="2">
    <source>
        <dbReference type="EMBL" id="BAK33036.1"/>
    </source>
</evidence>
<evidence type="ECO:0000256" key="1">
    <source>
        <dbReference type="SAM" id="MobiDB-lite"/>
    </source>
</evidence>
<accession>F5XGC9</accession>
<feature type="region of interest" description="Disordered" evidence="1">
    <location>
        <begin position="1"/>
        <end position="115"/>
    </location>
</feature>
<reference evidence="2 3" key="1">
    <citation type="submission" date="2011-05" db="EMBL/GenBank/DDBJ databases">
        <title>Whole genome sequence of Microlunatus phosphovorus NM-1.</title>
        <authorList>
            <person name="Hosoyama A."/>
            <person name="Sasaki K."/>
            <person name="Harada T."/>
            <person name="Igarashi R."/>
            <person name="Kawakoshi A."/>
            <person name="Sasagawa M."/>
            <person name="Fukada J."/>
            <person name="Nakamura S."/>
            <person name="Katano Y."/>
            <person name="Hanada S."/>
            <person name="Kamagata Y."/>
            <person name="Nakamura N."/>
            <person name="Yamazaki S."/>
            <person name="Fujita N."/>
        </authorList>
    </citation>
    <scope>NUCLEOTIDE SEQUENCE [LARGE SCALE GENOMIC DNA]</scope>
    <source>
        <strain evidence="3">ATCC 700054 / DSM 10555 / JCM 9379 / NBRC 101784 / NCIMB 13414 / VKM Ac-1990 / NM-1</strain>
    </source>
</reference>
<feature type="compositionally biased region" description="Pro residues" evidence="1">
    <location>
        <begin position="13"/>
        <end position="29"/>
    </location>
</feature>
<protein>
    <submittedName>
        <fullName evidence="2">Uncharacterized protein</fullName>
    </submittedName>
</protein>
<gene>
    <name evidence="2" type="ordered locus">MLP_00220</name>
</gene>
<dbReference type="KEGG" id="mph:MLP_00220"/>